<evidence type="ECO:0000313" key="3">
    <source>
        <dbReference type="Proteomes" id="UP000289152"/>
    </source>
</evidence>
<keyword evidence="1" id="KW-0472">Membrane</keyword>
<comment type="caution">
    <text evidence="2">The sequence shown here is derived from an EMBL/GenBank/DDBJ whole genome shotgun (WGS) entry which is preliminary data.</text>
</comment>
<dbReference type="PANTHER" id="PTHR28002">
    <property type="entry name" value="MIOREX COMPLEX COMPONENT 11"/>
    <property type="match status" value="1"/>
</dbReference>
<dbReference type="InterPro" id="IPR018811">
    <property type="entry name" value="MRX11"/>
</dbReference>
<dbReference type="VEuPathDB" id="FungiDB:TREMEDRAFT_31879"/>
<keyword evidence="1" id="KW-0812">Transmembrane</keyword>
<dbReference type="Pfam" id="PF10306">
    <property type="entry name" value="FLILHELTA"/>
    <property type="match status" value="1"/>
</dbReference>
<evidence type="ECO:0000256" key="1">
    <source>
        <dbReference type="SAM" id="Phobius"/>
    </source>
</evidence>
<organism evidence="2 3">
    <name type="scientific">Tremella mesenterica</name>
    <name type="common">Jelly fungus</name>
    <dbReference type="NCBI Taxonomy" id="5217"/>
    <lineage>
        <taxon>Eukaryota</taxon>
        <taxon>Fungi</taxon>
        <taxon>Dikarya</taxon>
        <taxon>Basidiomycota</taxon>
        <taxon>Agaricomycotina</taxon>
        <taxon>Tremellomycetes</taxon>
        <taxon>Tremellales</taxon>
        <taxon>Tremellaceae</taxon>
        <taxon>Tremella</taxon>
    </lineage>
</organism>
<dbReference type="OrthoDB" id="5580261at2759"/>
<sequence length="276" mass="30623">MSPLKPLPQSRSLRTNLFPSLHPLHPSFTPPRTARRDPKICQISTKPKIVGPCTNKSNKKVVNPSSYLSKARSELLKLSKHTGAPISSLILSFGILHEVTAIIPLYLFYRLFQFFGVGVGVVGFVLGLGDTSVVVVEQDYEMNDEENGGMEKVKVVENVNSEKNGIEGKGKSSWRELVLNWYDEAERRVDRLGKKYGVLGYDNHTLEDEEIGRGYDLGSGEGVREGTSDKVTNAIAAYVVVKALAPLRIAISLALTPSFARIALNPIQRFLLRFRR</sequence>
<keyword evidence="1" id="KW-1133">Transmembrane helix</keyword>
<dbReference type="GO" id="GO:0005739">
    <property type="term" value="C:mitochondrion"/>
    <property type="evidence" value="ECO:0007669"/>
    <property type="project" value="TreeGrafter"/>
</dbReference>
<proteinExistence type="predicted"/>
<dbReference type="EMBL" id="SDIL01000003">
    <property type="protein sequence ID" value="RXK42102.1"/>
    <property type="molecule type" value="Genomic_DNA"/>
</dbReference>
<feature type="transmembrane region" description="Helical" evidence="1">
    <location>
        <begin position="114"/>
        <end position="136"/>
    </location>
</feature>
<feature type="transmembrane region" description="Helical" evidence="1">
    <location>
        <begin position="86"/>
        <end position="108"/>
    </location>
</feature>
<evidence type="ECO:0000313" key="2">
    <source>
        <dbReference type="EMBL" id="RXK42102.1"/>
    </source>
</evidence>
<keyword evidence="3" id="KW-1185">Reference proteome</keyword>
<protein>
    <submittedName>
        <fullName evidence="2">Uncharacterized protein</fullName>
    </submittedName>
</protein>
<dbReference type="AlphaFoldDB" id="A0A4Q1BVM7"/>
<accession>A0A4Q1BVM7</accession>
<name>A0A4Q1BVM7_TREME</name>
<dbReference type="PANTHER" id="PTHR28002:SF1">
    <property type="entry name" value="MIOREX COMPLEX COMPONENT 11"/>
    <property type="match status" value="1"/>
</dbReference>
<dbReference type="STRING" id="5217.A0A4Q1BVM7"/>
<reference evidence="2 3" key="1">
    <citation type="submission" date="2016-06" db="EMBL/GenBank/DDBJ databases">
        <title>Evolution of pathogenesis and genome organization in the Tremellales.</title>
        <authorList>
            <person name="Cuomo C."/>
            <person name="Litvintseva A."/>
            <person name="Heitman J."/>
            <person name="Chen Y."/>
            <person name="Sun S."/>
            <person name="Springer D."/>
            <person name="Dromer F."/>
            <person name="Young S."/>
            <person name="Zeng Q."/>
            <person name="Chapman S."/>
            <person name="Gujja S."/>
            <person name="Saif S."/>
            <person name="Birren B."/>
        </authorList>
    </citation>
    <scope>NUCLEOTIDE SEQUENCE [LARGE SCALE GENOMIC DNA]</scope>
    <source>
        <strain evidence="2 3">ATCC 28783</strain>
    </source>
</reference>
<gene>
    <name evidence="2" type="ORF">M231_00459</name>
</gene>
<dbReference type="Proteomes" id="UP000289152">
    <property type="component" value="Unassembled WGS sequence"/>
</dbReference>
<dbReference type="InParanoid" id="A0A4Q1BVM7"/>